<comment type="caution">
    <text evidence="10">The sequence shown here is derived from an EMBL/GenBank/DDBJ whole genome shotgun (WGS) entry which is preliminary data.</text>
</comment>
<reference evidence="11" key="1">
    <citation type="submission" date="2019-01" db="EMBL/GenBank/DDBJ databases">
        <title>Gri0909 isolated from a small marine red alga.</title>
        <authorList>
            <person name="Kim J."/>
            <person name="Jeong S.E."/>
            <person name="Jeon C.O."/>
        </authorList>
    </citation>
    <scope>NUCLEOTIDE SEQUENCE [LARGE SCALE GENOMIC DNA]</scope>
    <source>
        <strain evidence="11">Gri0909</strain>
    </source>
</reference>
<keyword evidence="3 7" id="KW-0805">Transcription regulation</keyword>
<protein>
    <recommendedName>
        <fullName evidence="7">HTH-type transcriptional regulator BetI</fullName>
    </recommendedName>
</protein>
<keyword evidence="2 7" id="KW-0678">Repressor</keyword>
<dbReference type="RefSeq" id="WP_127763004.1">
    <property type="nucleotide sequence ID" value="NZ_SADE01000001.1"/>
</dbReference>
<evidence type="ECO:0000313" key="11">
    <source>
        <dbReference type="Proteomes" id="UP000287447"/>
    </source>
</evidence>
<keyword evidence="4 7" id="KW-0238">DNA-binding</keyword>
<evidence type="ECO:0000256" key="5">
    <source>
        <dbReference type="ARBA" id="ARBA00023163"/>
    </source>
</evidence>
<dbReference type="PANTHER" id="PTHR30055:SF228">
    <property type="entry name" value="TRANSCRIPTIONAL REGULATOR-RELATED"/>
    <property type="match status" value="1"/>
</dbReference>
<feature type="domain" description="HTH tetR-type" evidence="9">
    <location>
        <begin position="8"/>
        <end position="68"/>
    </location>
</feature>
<dbReference type="GO" id="GO:0000976">
    <property type="term" value="F:transcription cis-regulatory region binding"/>
    <property type="evidence" value="ECO:0007669"/>
    <property type="project" value="TreeGrafter"/>
</dbReference>
<dbReference type="InterPro" id="IPR001647">
    <property type="entry name" value="HTH_TetR"/>
</dbReference>
<evidence type="ECO:0000259" key="9">
    <source>
        <dbReference type="PROSITE" id="PS50977"/>
    </source>
</evidence>
<dbReference type="InterPro" id="IPR036271">
    <property type="entry name" value="Tet_transcr_reg_TetR-rel_C_sf"/>
</dbReference>
<dbReference type="UniPathway" id="UPA00529"/>
<feature type="DNA-binding region" description="H-T-H motif" evidence="7 8">
    <location>
        <begin position="31"/>
        <end position="50"/>
    </location>
</feature>
<organism evidence="10 11">
    <name type="scientific">Hwanghaeella grinnelliae</name>
    <dbReference type="NCBI Taxonomy" id="2500179"/>
    <lineage>
        <taxon>Bacteria</taxon>
        <taxon>Pseudomonadati</taxon>
        <taxon>Pseudomonadota</taxon>
        <taxon>Alphaproteobacteria</taxon>
        <taxon>Rhodospirillales</taxon>
        <taxon>Rhodospirillaceae</taxon>
        <taxon>Hwanghaeella</taxon>
    </lineage>
</organism>
<dbReference type="InterPro" id="IPR023772">
    <property type="entry name" value="DNA-bd_HTH_TetR-type_CS"/>
</dbReference>
<evidence type="ECO:0000256" key="1">
    <source>
        <dbReference type="ARBA" id="ARBA00004719"/>
    </source>
</evidence>
<dbReference type="InterPro" id="IPR039538">
    <property type="entry name" value="BetI_C"/>
</dbReference>
<evidence type="ECO:0000256" key="3">
    <source>
        <dbReference type="ARBA" id="ARBA00023015"/>
    </source>
</evidence>
<dbReference type="HAMAP" id="MF_00768">
    <property type="entry name" value="HTH_type_BetI"/>
    <property type="match status" value="1"/>
</dbReference>
<dbReference type="NCBIfam" id="NF001978">
    <property type="entry name" value="PRK00767.1"/>
    <property type="match status" value="1"/>
</dbReference>
<evidence type="ECO:0000256" key="4">
    <source>
        <dbReference type="ARBA" id="ARBA00023125"/>
    </source>
</evidence>
<gene>
    <name evidence="7 10" type="primary">betI</name>
    <name evidence="10" type="ORF">EOI86_00020</name>
</gene>
<dbReference type="GO" id="GO:0019285">
    <property type="term" value="P:glycine betaine biosynthetic process from choline"/>
    <property type="evidence" value="ECO:0007669"/>
    <property type="project" value="UniProtKB-UniRule"/>
</dbReference>
<keyword evidence="11" id="KW-1185">Reference proteome</keyword>
<evidence type="ECO:0000256" key="8">
    <source>
        <dbReference type="PROSITE-ProRule" id="PRU00335"/>
    </source>
</evidence>
<dbReference type="InterPro" id="IPR050109">
    <property type="entry name" value="HTH-type_TetR-like_transc_reg"/>
</dbReference>
<proteinExistence type="inferred from homology"/>
<dbReference type="Pfam" id="PF00440">
    <property type="entry name" value="TetR_N"/>
    <property type="match status" value="1"/>
</dbReference>
<comment type="function">
    <text evidence="7">Repressor involved in choline regulation of the bet genes.</text>
</comment>
<accession>A0A437QTA1</accession>
<evidence type="ECO:0000313" key="10">
    <source>
        <dbReference type="EMBL" id="RVU37731.1"/>
    </source>
</evidence>
<evidence type="ECO:0000256" key="6">
    <source>
        <dbReference type="ARBA" id="ARBA00024936"/>
    </source>
</evidence>
<dbReference type="Gene3D" id="1.10.357.10">
    <property type="entry name" value="Tetracycline Repressor, domain 2"/>
    <property type="match status" value="1"/>
</dbReference>
<dbReference type="InterPro" id="IPR009057">
    <property type="entry name" value="Homeodomain-like_sf"/>
</dbReference>
<dbReference type="Proteomes" id="UP000287447">
    <property type="component" value="Unassembled WGS sequence"/>
</dbReference>
<dbReference type="AlphaFoldDB" id="A0A437QTA1"/>
<evidence type="ECO:0000256" key="7">
    <source>
        <dbReference type="HAMAP-Rule" id="MF_00768"/>
    </source>
</evidence>
<comment type="function">
    <text evidence="6">Repressor involved in the biosynthesis of the osmoprotectant glycine betaine. It represses transcription of the choline transporter BetT and the genes of BetAB involved in the synthesis of glycine betaine.</text>
</comment>
<dbReference type="PROSITE" id="PS50977">
    <property type="entry name" value="HTH_TETR_2"/>
    <property type="match status" value="1"/>
</dbReference>
<comment type="pathway">
    <text evidence="1 7">Amine and polyamine biosynthesis; betaine biosynthesis via choline pathway [regulation].</text>
</comment>
<dbReference type="GO" id="GO:0003700">
    <property type="term" value="F:DNA-binding transcription factor activity"/>
    <property type="evidence" value="ECO:0007669"/>
    <property type="project" value="UniProtKB-UniRule"/>
</dbReference>
<keyword evidence="5 7" id="KW-0804">Transcription</keyword>
<dbReference type="InterPro" id="IPR017757">
    <property type="entry name" value="Tscrpt_rep_BetI"/>
</dbReference>
<evidence type="ECO:0000256" key="2">
    <source>
        <dbReference type="ARBA" id="ARBA00022491"/>
    </source>
</evidence>
<dbReference type="SUPFAM" id="SSF46689">
    <property type="entry name" value="Homeodomain-like"/>
    <property type="match status" value="1"/>
</dbReference>
<dbReference type="GO" id="GO:0045892">
    <property type="term" value="P:negative regulation of DNA-templated transcription"/>
    <property type="evidence" value="ECO:0007669"/>
    <property type="project" value="UniProtKB-UniRule"/>
</dbReference>
<dbReference type="Pfam" id="PF13977">
    <property type="entry name" value="TetR_C_6"/>
    <property type="match status" value="1"/>
</dbReference>
<dbReference type="PANTHER" id="PTHR30055">
    <property type="entry name" value="HTH-TYPE TRANSCRIPTIONAL REGULATOR RUTR"/>
    <property type="match status" value="1"/>
</dbReference>
<dbReference type="EMBL" id="SADE01000001">
    <property type="protein sequence ID" value="RVU37731.1"/>
    <property type="molecule type" value="Genomic_DNA"/>
</dbReference>
<dbReference type="PRINTS" id="PR00455">
    <property type="entry name" value="HTHTETR"/>
</dbReference>
<sequence length="191" mass="21717">MGRKPIDADRRQKIVDATLTCIHRFGFQETTVARICDEAGLSTGNVHYYFGGKQNLLEEAMRSLLRTIRGKMVASLNASTDPVSRLDAILGSNFHPEIFRPEICITWLHFWAQAPHDPTLARLERVNRMRFRNNLLHEIRKLRPPEQALDIARQTVAMVDGLWIEKAQIGAELPAEKAHAMVMQYAASQTQ</sequence>
<dbReference type="SUPFAM" id="SSF48498">
    <property type="entry name" value="Tetracyclin repressor-like, C-terminal domain"/>
    <property type="match status" value="1"/>
</dbReference>
<dbReference type="OrthoDB" id="9809265at2"/>
<dbReference type="PROSITE" id="PS01081">
    <property type="entry name" value="HTH_TETR_1"/>
    <property type="match status" value="1"/>
</dbReference>
<name>A0A437QTA1_9PROT</name>